<feature type="transmembrane region" description="Helical" evidence="5">
    <location>
        <begin position="30"/>
        <end position="51"/>
    </location>
</feature>
<dbReference type="InterPro" id="IPR003825">
    <property type="entry name" value="Colicin-V_CvpA"/>
</dbReference>
<feature type="transmembrane region" description="Helical" evidence="5">
    <location>
        <begin position="101"/>
        <end position="120"/>
    </location>
</feature>
<evidence type="ECO:0000256" key="3">
    <source>
        <dbReference type="ARBA" id="ARBA00022989"/>
    </source>
</evidence>
<feature type="transmembrane region" description="Helical" evidence="5">
    <location>
        <begin position="6"/>
        <end position="23"/>
    </location>
</feature>
<organism evidence="6">
    <name type="scientific">mine drainage metagenome</name>
    <dbReference type="NCBI Taxonomy" id="410659"/>
    <lineage>
        <taxon>unclassified sequences</taxon>
        <taxon>metagenomes</taxon>
        <taxon>ecological metagenomes</taxon>
    </lineage>
</organism>
<reference evidence="6" key="1">
    <citation type="submission" date="2016-10" db="EMBL/GenBank/DDBJ databases">
        <title>Sequence of Gallionella enrichment culture.</title>
        <authorList>
            <person name="Poehlein A."/>
            <person name="Muehling M."/>
            <person name="Daniel R."/>
        </authorList>
    </citation>
    <scope>NUCLEOTIDE SEQUENCE</scope>
</reference>
<comment type="caution">
    <text evidence="6">The sequence shown here is derived from an EMBL/GenBank/DDBJ whole genome shotgun (WGS) entry which is preliminary data.</text>
</comment>
<evidence type="ECO:0000256" key="4">
    <source>
        <dbReference type="ARBA" id="ARBA00023136"/>
    </source>
</evidence>
<dbReference type="Pfam" id="PF02674">
    <property type="entry name" value="Colicin_V"/>
    <property type="match status" value="1"/>
</dbReference>
<keyword evidence="2 5" id="KW-0812">Transmembrane</keyword>
<protein>
    <submittedName>
        <fullName evidence="6">Colicin V production protein</fullName>
    </submittedName>
</protein>
<name>A0A1J5Q5R1_9ZZZZ</name>
<gene>
    <name evidence="6" type="ORF">GALL_392360</name>
</gene>
<dbReference type="GO" id="GO:0009403">
    <property type="term" value="P:toxin biosynthetic process"/>
    <property type="evidence" value="ECO:0007669"/>
    <property type="project" value="InterPro"/>
</dbReference>
<comment type="subcellular location">
    <subcellularLocation>
        <location evidence="1">Membrane</location>
        <topology evidence="1">Multi-pass membrane protein</topology>
    </subcellularLocation>
</comment>
<sequence length="177" mass="18826">MNGATLLDIGLTLMLALSFLTGLRRGLFVAVFGLVGYVLGAMGAMALIPHLLDPHNSPLKRTLLTVLIVLFVATIGNIVLTRVAGAVRKIVLFGPFRIVDSLLGGVISALSVVLLIWFLATVGHLTGSKSVASLMKRSAVVSHVEQYVPHVFSTWATNEAGRLVGWFKSTVPAVPKL</sequence>
<dbReference type="GO" id="GO:0016020">
    <property type="term" value="C:membrane"/>
    <property type="evidence" value="ECO:0007669"/>
    <property type="project" value="UniProtKB-SubCell"/>
</dbReference>
<evidence type="ECO:0000313" key="6">
    <source>
        <dbReference type="EMBL" id="OIQ79041.1"/>
    </source>
</evidence>
<evidence type="ECO:0000256" key="1">
    <source>
        <dbReference type="ARBA" id="ARBA00004141"/>
    </source>
</evidence>
<feature type="transmembrane region" description="Helical" evidence="5">
    <location>
        <begin position="63"/>
        <end position="80"/>
    </location>
</feature>
<dbReference type="AlphaFoldDB" id="A0A1J5Q5R1"/>
<keyword evidence="3 5" id="KW-1133">Transmembrane helix</keyword>
<evidence type="ECO:0000256" key="2">
    <source>
        <dbReference type="ARBA" id="ARBA00022692"/>
    </source>
</evidence>
<evidence type="ECO:0000256" key="5">
    <source>
        <dbReference type="SAM" id="Phobius"/>
    </source>
</evidence>
<proteinExistence type="predicted"/>
<keyword evidence="4 5" id="KW-0472">Membrane</keyword>
<dbReference type="EMBL" id="MLJW01001285">
    <property type="protein sequence ID" value="OIQ79041.1"/>
    <property type="molecule type" value="Genomic_DNA"/>
</dbReference>
<accession>A0A1J5Q5R1</accession>